<proteinExistence type="predicted"/>
<dbReference type="EMBL" id="JAPDIA010000003">
    <property type="protein sequence ID" value="MDG0810599.1"/>
    <property type="molecule type" value="Genomic_DNA"/>
</dbReference>
<reference evidence="2" key="1">
    <citation type="submission" date="2022-10" db="EMBL/GenBank/DDBJ databases">
        <title>Comparative genomic analysis of Cohnella hashimotonis sp. nov., isolated from the International Space Station.</title>
        <authorList>
            <person name="Simpson A."/>
            <person name="Venkateswaran K."/>
        </authorList>
    </citation>
    <scope>NUCLEOTIDE SEQUENCE</scope>
    <source>
        <strain evidence="2">DSM 28161</strain>
    </source>
</reference>
<protein>
    <submittedName>
        <fullName evidence="2">Uncharacterized protein</fullName>
    </submittedName>
</protein>
<feature type="region of interest" description="Disordered" evidence="1">
    <location>
        <begin position="1"/>
        <end position="20"/>
    </location>
</feature>
<gene>
    <name evidence="2" type="ORF">OMP40_15420</name>
</gene>
<dbReference type="Proteomes" id="UP001153404">
    <property type="component" value="Unassembled WGS sequence"/>
</dbReference>
<dbReference type="RefSeq" id="WP_277532518.1">
    <property type="nucleotide sequence ID" value="NZ_JAPDIA010000003.1"/>
</dbReference>
<dbReference type="AlphaFoldDB" id="A0A9X4QTN0"/>
<sequence>MPDQEPAVPEPTDLTSDLPLGHIDLSEVPAHENFVPKTVQLSHASEEDSIQYLEGSSAWAEKTERGFTLRTTYRTSDGVEFLFIQAAEPVPEEKTLQWFLTSDAYGTEQKEQTEIQGHAVIYVDGKVRKVAHLITDKHIFTVMTNEGTVEECMEILEQIELKGGVEAGNRIIHVH</sequence>
<keyword evidence="3" id="KW-1185">Reference proteome</keyword>
<evidence type="ECO:0000313" key="3">
    <source>
        <dbReference type="Proteomes" id="UP001153404"/>
    </source>
</evidence>
<evidence type="ECO:0000313" key="2">
    <source>
        <dbReference type="EMBL" id="MDG0810599.1"/>
    </source>
</evidence>
<accession>A0A9X4QTN0</accession>
<organism evidence="2 3">
    <name type="scientific">Cohnella rhizosphaerae</name>
    <dbReference type="NCBI Taxonomy" id="1457232"/>
    <lineage>
        <taxon>Bacteria</taxon>
        <taxon>Bacillati</taxon>
        <taxon>Bacillota</taxon>
        <taxon>Bacilli</taxon>
        <taxon>Bacillales</taxon>
        <taxon>Paenibacillaceae</taxon>
        <taxon>Cohnella</taxon>
    </lineage>
</organism>
<comment type="caution">
    <text evidence="2">The sequence shown here is derived from an EMBL/GenBank/DDBJ whole genome shotgun (WGS) entry which is preliminary data.</text>
</comment>
<evidence type="ECO:0000256" key="1">
    <source>
        <dbReference type="SAM" id="MobiDB-lite"/>
    </source>
</evidence>
<name>A0A9X4QTN0_9BACL</name>